<dbReference type="RefSeq" id="WP_013766735.1">
    <property type="nucleotide sequence ID" value="NC_015510.1"/>
</dbReference>
<dbReference type="KEGG" id="hhy:Halhy_4353"/>
<dbReference type="InterPro" id="IPR052776">
    <property type="entry name" value="Chloro_ReproSupport/MetalTrans"/>
</dbReference>
<feature type="transmembrane region" description="Helical" evidence="1">
    <location>
        <begin position="116"/>
        <end position="136"/>
    </location>
</feature>
<organism evidence="2 3">
    <name type="scientific">Haliscomenobacter hydrossis (strain ATCC 27775 / DSM 1100 / LMG 10767 / O)</name>
    <dbReference type="NCBI Taxonomy" id="760192"/>
    <lineage>
        <taxon>Bacteria</taxon>
        <taxon>Pseudomonadati</taxon>
        <taxon>Bacteroidota</taxon>
        <taxon>Saprospiria</taxon>
        <taxon>Saprospirales</taxon>
        <taxon>Haliscomenobacteraceae</taxon>
        <taxon>Haliscomenobacter</taxon>
    </lineage>
</organism>
<feature type="transmembrane region" description="Helical" evidence="1">
    <location>
        <begin position="182"/>
        <end position="203"/>
    </location>
</feature>
<reference evidence="2 3" key="1">
    <citation type="journal article" date="2011" name="Stand. Genomic Sci.">
        <title>Complete genome sequence of Haliscomenobacter hydrossis type strain (O).</title>
        <authorList>
            <consortium name="US DOE Joint Genome Institute (JGI-PGF)"/>
            <person name="Daligault H."/>
            <person name="Lapidus A."/>
            <person name="Zeytun A."/>
            <person name="Nolan M."/>
            <person name="Lucas S."/>
            <person name="Del Rio T.G."/>
            <person name="Tice H."/>
            <person name="Cheng J.F."/>
            <person name="Tapia R."/>
            <person name="Han C."/>
            <person name="Goodwin L."/>
            <person name="Pitluck S."/>
            <person name="Liolios K."/>
            <person name="Pagani I."/>
            <person name="Ivanova N."/>
            <person name="Huntemann M."/>
            <person name="Mavromatis K."/>
            <person name="Mikhailova N."/>
            <person name="Pati A."/>
            <person name="Chen A."/>
            <person name="Palaniappan K."/>
            <person name="Land M."/>
            <person name="Hauser L."/>
            <person name="Brambilla E.M."/>
            <person name="Rohde M."/>
            <person name="Verbarg S."/>
            <person name="Goker M."/>
            <person name="Bristow J."/>
            <person name="Eisen J.A."/>
            <person name="Markowitz V."/>
            <person name="Hugenholtz P."/>
            <person name="Kyrpides N.C."/>
            <person name="Klenk H.P."/>
            <person name="Woyke T."/>
        </authorList>
    </citation>
    <scope>NUCLEOTIDE SEQUENCE [LARGE SCALE GENOMIC DNA]</scope>
    <source>
        <strain evidence="3">ATCC 27775 / DSM 1100 / LMG 10767 / O</strain>
    </source>
</reference>
<dbReference type="STRING" id="760192.Halhy_4353"/>
<keyword evidence="1" id="KW-0472">Membrane</keyword>
<evidence type="ECO:0000313" key="2">
    <source>
        <dbReference type="EMBL" id="AEE52197.1"/>
    </source>
</evidence>
<reference key="2">
    <citation type="submission" date="2011-04" db="EMBL/GenBank/DDBJ databases">
        <title>Complete sequence of chromosome of Haliscomenobacter hydrossis DSM 1100.</title>
        <authorList>
            <consortium name="US DOE Joint Genome Institute (JGI-PGF)"/>
            <person name="Lucas S."/>
            <person name="Han J."/>
            <person name="Lapidus A."/>
            <person name="Bruce D."/>
            <person name="Goodwin L."/>
            <person name="Pitluck S."/>
            <person name="Peters L."/>
            <person name="Kyrpides N."/>
            <person name="Mavromatis K."/>
            <person name="Ivanova N."/>
            <person name="Ovchinnikova G."/>
            <person name="Pagani I."/>
            <person name="Daligault H."/>
            <person name="Detter J.C."/>
            <person name="Han C."/>
            <person name="Land M."/>
            <person name="Hauser L."/>
            <person name="Markowitz V."/>
            <person name="Cheng J.-F."/>
            <person name="Hugenholtz P."/>
            <person name="Woyke T."/>
            <person name="Wu D."/>
            <person name="Verbarg S."/>
            <person name="Frueling A."/>
            <person name="Brambilla E."/>
            <person name="Klenk H.-P."/>
            <person name="Eisen J.A."/>
        </authorList>
    </citation>
    <scope>NUCLEOTIDE SEQUENCE</scope>
    <source>
        <strain>DSM 1100</strain>
    </source>
</reference>
<dbReference type="EMBL" id="CP002691">
    <property type="protein sequence ID" value="AEE52197.1"/>
    <property type="molecule type" value="Genomic_DNA"/>
</dbReference>
<evidence type="ECO:0000313" key="3">
    <source>
        <dbReference type="Proteomes" id="UP000008461"/>
    </source>
</evidence>
<protein>
    <submittedName>
        <fullName evidence="2">High-affinity nickel-transporter</fullName>
    </submittedName>
</protein>
<proteinExistence type="predicted"/>
<accession>F4KPU7</accession>
<feature type="transmembrane region" description="Helical" evidence="1">
    <location>
        <begin position="148"/>
        <end position="170"/>
    </location>
</feature>
<dbReference type="PANTHER" id="PTHR33876">
    <property type="entry name" value="UNNAMED PRODUCT"/>
    <property type="match status" value="1"/>
</dbReference>
<gene>
    <name evidence="2" type="ordered locus">Halhy_4353</name>
</gene>
<dbReference type="eggNOG" id="COG2215">
    <property type="taxonomic scope" value="Bacteria"/>
</dbReference>
<keyword evidence="1" id="KW-0812">Transmembrane</keyword>
<keyword evidence="1" id="KW-1133">Transmembrane helix</keyword>
<feature type="transmembrane region" description="Helical" evidence="1">
    <location>
        <begin position="75"/>
        <end position="93"/>
    </location>
</feature>
<sequence>MVTLPLFFAAVVGFGHAFEVDHLLAVSNIVTRRKTLWEALKDGVYWGLGHTSTILIIGVLMILAKLSISEQTFHFFEAGVGLMLMILGVHRIWKTWQHEKWHADQHHHLQAHDHRLAYGVGLVHGLAGSGALILLVMTEIKEALPAVLYLLVFGFGSIAGMLLASGVFSLPFSQKLAGAGAWRWRFTLLSSLLCMIVGGKVIWENLMGS</sequence>
<keyword evidence="3" id="KW-1185">Reference proteome</keyword>
<dbReference type="Proteomes" id="UP000008461">
    <property type="component" value="Chromosome"/>
</dbReference>
<dbReference type="HOGENOM" id="CLU_053247_2_0_10"/>
<dbReference type="OrthoDB" id="9811044at2"/>
<name>F4KPU7_HALH1</name>
<dbReference type="AlphaFoldDB" id="F4KPU7"/>
<dbReference type="PANTHER" id="PTHR33876:SF4">
    <property type="entry name" value="CHLOROPLAST PROTEIN FOR GROWTH AND FERTILITY 2"/>
    <property type="match status" value="1"/>
</dbReference>
<feature type="transmembrane region" description="Helical" evidence="1">
    <location>
        <begin position="43"/>
        <end position="63"/>
    </location>
</feature>
<evidence type="ECO:0000256" key="1">
    <source>
        <dbReference type="SAM" id="Phobius"/>
    </source>
</evidence>